<organism evidence="1 2">
    <name type="scientific">Sinorhizobium phage phiM9</name>
    <dbReference type="NCBI Taxonomy" id="1636182"/>
    <lineage>
        <taxon>Viruses</taxon>
        <taxon>Duplodnaviria</taxon>
        <taxon>Heunggongvirae</taxon>
        <taxon>Uroviricota</taxon>
        <taxon>Caudoviricetes</taxon>
        <taxon>Pootjesviridae</taxon>
        <taxon>Emnonavirus</taxon>
        <taxon>Emnonavirus phiM9</taxon>
    </lineage>
</organism>
<name>A0A0F6TH39_9CAUD</name>
<dbReference type="GeneID" id="26517781"/>
<dbReference type="KEGG" id="vg:26517781"/>
<dbReference type="RefSeq" id="YP_009189483.1">
    <property type="nucleotide sequence ID" value="NC_028676.1"/>
</dbReference>
<dbReference type="EMBL" id="KP881232">
    <property type="protein sequence ID" value="AKE44729.1"/>
    <property type="molecule type" value="Genomic_DNA"/>
</dbReference>
<sequence>MKDLLKSVTEVINESSNSGNKNLSHADAVKKLKAGESVVYDSYHSKDDMKSIMTKIKAEVPGAWVTRSPSSNNWKIFPESASH</sequence>
<proteinExistence type="predicted"/>
<reference evidence="2" key="2">
    <citation type="submission" date="2015-03" db="EMBL/GenBank/DDBJ databases">
        <title>The genome and structure of Sinorhizobium meliloti phage phiM9.</title>
        <authorList>
            <person name="Johnson M.C."/>
            <person name="Tatum K.B."/>
            <person name="Lynn J.S."/>
            <person name="Brewer T.E."/>
            <person name="Washburn B.K."/>
            <person name="Stroupe M.E."/>
            <person name="Jones K.M."/>
        </authorList>
    </citation>
    <scope>NUCLEOTIDE SEQUENCE [LARGE SCALE GENOMIC DNA]</scope>
</reference>
<gene>
    <name evidence="1" type="ORF">Sm_phiM9_101</name>
</gene>
<reference evidence="1 2" key="1">
    <citation type="journal article" date="2015" name="J. Virol.">
        <title>Sinorhizobium meliloti Phage ?M9 Defines a New Group of T4 Superfamily Phages with Unusual Genomic Features but a Common T=16 Capsid.</title>
        <authorList>
            <person name="Johnson M.C."/>
            <person name="Tatum K.B."/>
            <person name="Lynn J.S."/>
            <person name="Brewer T.E."/>
            <person name="Lu S."/>
            <person name="Washburn B.K."/>
            <person name="Stroupe M.E."/>
            <person name="Jones K.M."/>
        </authorList>
    </citation>
    <scope>NUCLEOTIDE SEQUENCE [LARGE SCALE GENOMIC DNA]</scope>
</reference>
<evidence type="ECO:0000313" key="2">
    <source>
        <dbReference type="Proteomes" id="UP000033804"/>
    </source>
</evidence>
<dbReference type="Proteomes" id="UP000033804">
    <property type="component" value="Segment"/>
</dbReference>
<keyword evidence="2" id="KW-1185">Reference proteome</keyword>
<evidence type="ECO:0000313" key="1">
    <source>
        <dbReference type="EMBL" id="AKE44729.1"/>
    </source>
</evidence>
<protein>
    <submittedName>
        <fullName evidence="1">Uncharacterized protein</fullName>
    </submittedName>
</protein>
<accession>A0A0F6TH39</accession>